<name>A0A2A2SHK4_9SPHN</name>
<proteinExistence type="predicted"/>
<feature type="chain" id="PRO_5013308333" description="DUF3034 domain-containing protein" evidence="1">
    <location>
        <begin position="19"/>
        <end position="287"/>
    </location>
</feature>
<dbReference type="AlphaFoldDB" id="A0A2A2SHK4"/>
<dbReference type="InterPro" id="IPR021393">
    <property type="entry name" value="DUF3034"/>
</dbReference>
<dbReference type="Proteomes" id="UP000218151">
    <property type="component" value="Unassembled WGS sequence"/>
</dbReference>
<evidence type="ECO:0008006" key="4">
    <source>
        <dbReference type="Google" id="ProtNLM"/>
    </source>
</evidence>
<gene>
    <name evidence="2" type="ORF">CKY28_04555</name>
</gene>
<dbReference type="Pfam" id="PF11231">
    <property type="entry name" value="DUF3034"/>
    <property type="match status" value="1"/>
</dbReference>
<feature type="signal peptide" evidence="1">
    <location>
        <begin position="1"/>
        <end position="18"/>
    </location>
</feature>
<accession>A0A2A2SHK4</accession>
<evidence type="ECO:0000256" key="1">
    <source>
        <dbReference type="SAM" id="SignalP"/>
    </source>
</evidence>
<sequence>MRIFLIMLAALVASPAAASDWRGDGKLVLTDGITTVEGAAGGGIATWAVIAGNETERGVGATAHASHVALPDFDLEAYGGAVGLFDRVELSYTRQSFDTRGLGAALGLGRGFTFQQDVFGAKVKLFGDAVWDQDRVLPQVSIGVQHKRANRGAVIAAVGGADDQGTDYYVSATKLFLAQSLLVSGTVRLTEANQLGLLGHGGDKGDDHTAQFEGSAAVLLTRKLAVGGEFRTKPDRLSFAQEDDAYDVFAAWSVHRHVTLTAAYADLGDIATVKNQRGLFVQLQAGF</sequence>
<evidence type="ECO:0000313" key="3">
    <source>
        <dbReference type="Proteomes" id="UP000218151"/>
    </source>
</evidence>
<protein>
    <recommendedName>
        <fullName evidence="4">DUF3034 domain-containing protein</fullName>
    </recommendedName>
</protein>
<reference evidence="3" key="1">
    <citation type="submission" date="2017-09" db="EMBL/GenBank/DDBJ databases">
        <authorList>
            <person name="Feng G."/>
            <person name="Zhu H."/>
        </authorList>
    </citation>
    <scope>NUCLEOTIDE SEQUENCE [LARGE SCALE GENOMIC DNA]</scope>
    <source>
        <strain evidence="3">1PNM-20</strain>
    </source>
</reference>
<organism evidence="2 3">
    <name type="scientific">Sphingomonas lenta</name>
    <dbReference type="NCBI Taxonomy" id="1141887"/>
    <lineage>
        <taxon>Bacteria</taxon>
        <taxon>Pseudomonadati</taxon>
        <taxon>Pseudomonadota</taxon>
        <taxon>Alphaproteobacteria</taxon>
        <taxon>Sphingomonadales</taxon>
        <taxon>Sphingomonadaceae</taxon>
        <taxon>Sphingomonas</taxon>
    </lineage>
</organism>
<keyword evidence="3" id="KW-1185">Reference proteome</keyword>
<dbReference type="EMBL" id="NSLI01000002">
    <property type="protein sequence ID" value="PAX08650.1"/>
    <property type="molecule type" value="Genomic_DNA"/>
</dbReference>
<evidence type="ECO:0000313" key="2">
    <source>
        <dbReference type="EMBL" id="PAX08650.1"/>
    </source>
</evidence>
<dbReference type="RefSeq" id="WP_095997161.1">
    <property type="nucleotide sequence ID" value="NZ_NSLI01000002.1"/>
</dbReference>
<dbReference type="OrthoDB" id="9126735at2"/>
<comment type="caution">
    <text evidence="2">The sequence shown here is derived from an EMBL/GenBank/DDBJ whole genome shotgun (WGS) entry which is preliminary data.</text>
</comment>
<keyword evidence="1" id="KW-0732">Signal</keyword>